<keyword evidence="9" id="KW-0539">Nucleus</keyword>
<keyword evidence="5" id="KW-0862">Zinc</keyword>
<accession>A0AAN9Y1S6</accession>
<dbReference type="SMART" id="SM00355">
    <property type="entry name" value="ZnF_C2H2"/>
    <property type="match status" value="9"/>
</dbReference>
<protein>
    <recommendedName>
        <fullName evidence="11">C2H2-type domain-containing protein</fullName>
    </recommendedName>
</protein>
<keyword evidence="7" id="KW-0238">DNA-binding</keyword>
<evidence type="ECO:0000256" key="6">
    <source>
        <dbReference type="ARBA" id="ARBA00023015"/>
    </source>
</evidence>
<dbReference type="InterPro" id="IPR013087">
    <property type="entry name" value="Znf_C2H2_type"/>
</dbReference>
<keyword evidence="8" id="KW-0804">Transcription</keyword>
<dbReference type="PANTHER" id="PTHR16515">
    <property type="entry name" value="PR DOMAIN ZINC FINGER PROTEIN"/>
    <property type="match status" value="1"/>
</dbReference>
<comment type="caution">
    <text evidence="12">The sequence shown here is derived from an EMBL/GenBank/DDBJ whole genome shotgun (WGS) entry which is preliminary data.</text>
</comment>
<dbReference type="FunFam" id="3.30.160.60:FF:000325">
    <property type="entry name" value="ZFP90 zinc finger protein"/>
    <property type="match status" value="1"/>
</dbReference>
<evidence type="ECO:0000256" key="8">
    <source>
        <dbReference type="ARBA" id="ARBA00023163"/>
    </source>
</evidence>
<dbReference type="GO" id="GO:0008270">
    <property type="term" value="F:zinc ion binding"/>
    <property type="evidence" value="ECO:0007669"/>
    <property type="project" value="UniProtKB-KW"/>
</dbReference>
<evidence type="ECO:0000256" key="10">
    <source>
        <dbReference type="PROSITE-ProRule" id="PRU00042"/>
    </source>
</evidence>
<dbReference type="Proteomes" id="UP001367676">
    <property type="component" value="Unassembled WGS sequence"/>
</dbReference>
<feature type="domain" description="C2H2-type" evidence="11">
    <location>
        <begin position="238"/>
        <end position="265"/>
    </location>
</feature>
<dbReference type="FunFam" id="3.30.160.60:FF:001465">
    <property type="entry name" value="Zinc finger protein 560"/>
    <property type="match status" value="1"/>
</dbReference>
<gene>
    <name evidence="12" type="ORF">V9T40_013860</name>
</gene>
<feature type="domain" description="C2H2-type" evidence="11">
    <location>
        <begin position="358"/>
        <end position="386"/>
    </location>
</feature>
<dbReference type="PROSITE" id="PS50157">
    <property type="entry name" value="ZINC_FINGER_C2H2_2"/>
    <property type="match status" value="6"/>
</dbReference>
<evidence type="ECO:0000256" key="3">
    <source>
        <dbReference type="ARBA" id="ARBA00022737"/>
    </source>
</evidence>
<evidence type="ECO:0000259" key="11">
    <source>
        <dbReference type="PROSITE" id="PS50157"/>
    </source>
</evidence>
<comment type="subcellular location">
    <subcellularLocation>
        <location evidence="1">Nucleus</location>
    </subcellularLocation>
</comment>
<dbReference type="InterPro" id="IPR050331">
    <property type="entry name" value="Zinc_finger"/>
</dbReference>
<dbReference type="InterPro" id="IPR036236">
    <property type="entry name" value="Znf_C2H2_sf"/>
</dbReference>
<name>A0AAN9Y1S6_9HEMI</name>
<dbReference type="PANTHER" id="PTHR16515:SF20">
    <property type="entry name" value="PR DOMAIN ZINC FINGER PROTEIN 12"/>
    <property type="match status" value="1"/>
</dbReference>
<dbReference type="GO" id="GO:0005634">
    <property type="term" value="C:nucleus"/>
    <property type="evidence" value="ECO:0007669"/>
    <property type="project" value="UniProtKB-SubCell"/>
</dbReference>
<organism evidence="12 13">
    <name type="scientific">Parthenolecanium corni</name>
    <dbReference type="NCBI Taxonomy" id="536013"/>
    <lineage>
        <taxon>Eukaryota</taxon>
        <taxon>Metazoa</taxon>
        <taxon>Ecdysozoa</taxon>
        <taxon>Arthropoda</taxon>
        <taxon>Hexapoda</taxon>
        <taxon>Insecta</taxon>
        <taxon>Pterygota</taxon>
        <taxon>Neoptera</taxon>
        <taxon>Paraneoptera</taxon>
        <taxon>Hemiptera</taxon>
        <taxon>Sternorrhyncha</taxon>
        <taxon>Coccoidea</taxon>
        <taxon>Coccidae</taxon>
        <taxon>Parthenolecanium</taxon>
    </lineage>
</organism>
<feature type="domain" description="C2H2-type" evidence="11">
    <location>
        <begin position="302"/>
        <end position="329"/>
    </location>
</feature>
<evidence type="ECO:0000256" key="5">
    <source>
        <dbReference type="ARBA" id="ARBA00022833"/>
    </source>
</evidence>
<keyword evidence="2" id="KW-0479">Metal-binding</keyword>
<evidence type="ECO:0000256" key="9">
    <source>
        <dbReference type="ARBA" id="ARBA00023242"/>
    </source>
</evidence>
<evidence type="ECO:0000313" key="12">
    <source>
        <dbReference type="EMBL" id="KAK7582415.1"/>
    </source>
</evidence>
<keyword evidence="4 10" id="KW-0863">Zinc-finger</keyword>
<evidence type="ECO:0000256" key="7">
    <source>
        <dbReference type="ARBA" id="ARBA00023125"/>
    </source>
</evidence>
<feature type="domain" description="C2H2-type" evidence="11">
    <location>
        <begin position="180"/>
        <end position="203"/>
    </location>
</feature>
<dbReference type="Gene3D" id="3.30.160.60">
    <property type="entry name" value="Classic Zinc Finger"/>
    <property type="match status" value="5"/>
</dbReference>
<dbReference type="FunFam" id="3.30.160.60:FF:000260">
    <property type="entry name" value="Spalt-like transcription factor 1"/>
    <property type="match status" value="1"/>
</dbReference>
<keyword evidence="3" id="KW-0677">Repeat</keyword>
<proteinExistence type="predicted"/>
<evidence type="ECO:0000256" key="1">
    <source>
        <dbReference type="ARBA" id="ARBA00004123"/>
    </source>
</evidence>
<evidence type="ECO:0000313" key="13">
    <source>
        <dbReference type="Proteomes" id="UP001367676"/>
    </source>
</evidence>
<evidence type="ECO:0000256" key="2">
    <source>
        <dbReference type="ARBA" id="ARBA00022723"/>
    </source>
</evidence>
<dbReference type="GO" id="GO:0000122">
    <property type="term" value="P:negative regulation of transcription by RNA polymerase II"/>
    <property type="evidence" value="ECO:0007669"/>
    <property type="project" value="UniProtKB-ARBA"/>
</dbReference>
<keyword evidence="13" id="KW-1185">Reference proteome</keyword>
<feature type="domain" description="C2H2-type" evidence="11">
    <location>
        <begin position="210"/>
        <end position="237"/>
    </location>
</feature>
<reference evidence="12 13" key="1">
    <citation type="submission" date="2024-03" db="EMBL/GenBank/DDBJ databases">
        <title>Adaptation during the transition from Ophiocordyceps entomopathogen to insect associate is accompanied by gene loss and intensified selection.</title>
        <authorList>
            <person name="Ward C.M."/>
            <person name="Onetto C.A."/>
            <person name="Borneman A.R."/>
        </authorList>
    </citation>
    <scope>NUCLEOTIDE SEQUENCE [LARGE SCALE GENOMIC DNA]</scope>
    <source>
        <strain evidence="12">AWRI1</strain>
        <tissue evidence="12">Single Adult Female</tissue>
    </source>
</reference>
<dbReference type="GO" id="GO:0003677">
    <property type="term" value="F:DNA binding"/>
    <property type="evidence" value="ECO:0007669"/>
    <property type="project" value="UniProtKB-KW"/>
</dbReference>
<feature type="domain" description="C2H2-type" evidence="11">
    <location>
        <begin position="330"/>
        <end position="357"/>
    </location>
</feature>
<keyword evidence="6" id="KW-0805">Transcription regulation</keyword>
<dbReference type="EMBL" id="JBBCAQ010000033">
    <property type="protein sequence ID" value="KAK7582415.1"/>
    <property type="molecule type" value="Genomic_DNA"/>
</dbReference>
<dbReference type="SUPFAM" id="SSF57667">
    <property type="entry name" value="beta-beta-alpha zinc fingers"/>
    <property type="match status" value="3"/>
</dbReference>
<dbReference type="PROSITE" id="PS00028">
    <property type="entry name" value="ZINC_FINGER_C2H2_1"/>
    <property type="match status" value="7"/>
</dbReference>
<sequence>MYTNMYELLDSEETVSSQVVVKYDSSNENMPNHIIFIDANLDSCNELLYRPSSGCGLMGAEIGSSIDDNLLDENFMKSDSNLVQMGYFHSDSMQKLDEQKSGLFGSNEEQLCSIKNEIQDDIIVEDVAEEEVMSEFMHPYDAESGNTNTSSLTSQICELCGHCSDNFNRLKKHLRDHKKYKCLHCDRMFLNHMSVTEHTRSEHGIHCDRFVCCYCGKKYKDLRALEKHSKVHLDGEHLLCNICGKQFYTKNRLKRHLLSHRDKVVVCEDCGEETTDYRALANHRSSHHVISSRSGTLTTRTYPCYACNKVFGSRSSQQIHMRIHTGERPYSCKYCVKAFADGGTLRKHERIHTGEKPYVCPICQKAFNQRVVLREHIRAHHAGPNMTPRKFYKCEVCSSICSSPQDLCTHLVKHSDDNTAKQRTTGNRPRKYKKWKNIDRSLEHDAADDQSPVIISAASSKLSESLRIGDDSFCILTDEESFDDVRRSENDFISAPSPSAAGEKEANEIELGKTNRKYSESSGRSNHCSSFIDQMESQKWKIMRHDETLSEVKSFGDPLSFQLLIPFDDKLSDEKIAFRESGETSSNSHSDTCLNLVEIADQKSDAYFETNHYIEYAPSKNRLRFSLKEKGDYAFDSDFCVHSGLGLGAIVELT</sequence>
<evidence type="ECO:0000256" key="4">
    <source>
        <dbReference type="ARBA" id="ARBA00022771"/>
    </source>
</evidence>
<dbReference type="AlphaFoldDB" id="A0AAN9Y1S6"/>
<dbReference type="Pfam" id="PF00096">
    <property type="entry name" value="zf-C2H2"/>
    <property type="match status" value="5"/>
</dbReference>